<name>W7XHR7_TETTS</name>
<feature type="transmembrane region" description="Helical" evidence="1">
    <location>
        <begin position="37"/>
        <end position="60"/>
    </location>
</feature>
<feature type="transmembrane region" description="Helical" evidence="1">
    <location>
        <begin position="6"/>
        <end position="25"/>
    </location>
</feature>
<keyword evidence="1" id="KW-0472">Membrane</keyword>
<reference evidence="3" key="1">
    <citation type="journal article" date="2006" name="PLoS Biol.">
        <title>Macronuclear genome sequence of the ciliate Tetrahymena thermophila, a model eukaryote.</title>
        <authorList>
            <person name="Eisen J.A."/>
            <person name="Coyne R.S."/>
            <person name="Wu M."/>
            <person name="Wu D."/>
            <person name="Thiagarajan M."/>
            <person name="Wortman J.R."/>
            <person name="Badger J.H."/>
            <person name="Ren Q."/>
            <person name="Amedeo P."/>
            <person name="Jones K.M."/>
            <person name="Tallon L.J."/>
            <person name="Delcher A.L."/>
            <person name="Salzberg S.L."/>
            <person name="Silva J.C."/>
            <person name="Haas B.J."/>
            <person name="Majoros W.H."/>
            <person name="Farzad M."/>
            <person name="Carlton J.M."/>
            <person name="Smith R.K. Jr."/>
            <person name="Garg J."/>
            <person name="Pearlman R.E."/>
            <person name="Karrer K.M."/>
            <person name="Sun L."/>
            <person name="Manning G."/>
            <person name="Elde N.C."/>
            <person name="Turkewitz A.P."/>
            <person name="Asai D.J."/>
            <person name="Wilkes D.E."/>
            <person name="Wang Y."/>
            <person name="Cai H."/>
            <person name="Collins K."/>
            <person name="Stewart B.A."/>
            <person name="Lee S.R."/>
            <person name="Wilamowska K."/>
            <person name="Weinberg Z."/>
            <person name="Ruzzo W.L."/>
            <person name="Wloga D."/>
            <person name="Gaertig J."/>
            <person name="Frankel J."/>
            <person name="Tsao C.-C."/>
            <person name="Gorovsky M.A."/>
            <person name="Keeling P.J."/>
            <person name="Waller R.F."/>
            <person name="Patron N.J."/>
            <person name="Cherry J.M."/>
            <person name="Stover N.A."/>
            <person name="Krieger C.J."/>
            <person name="del Toro C."/>
            <person name="Ryder H.F."/>
            <person name="Williamson S.C."/>
            <person name="Barbeau R.A."/>
            <person name="Hamilton E.P."/>
            <person name="Orias E."/>
        </authorList>
    </citation>
    <scope>NUCLEOTIDE SEQUENCE [LARGE SCALE GENOMIC DNA]</scope>
    <source>
        <strain evidence="3">SB210</strain>
    </source>
</reference>
<dbReference type="AlphaFoldDB" id="W7XHR7"/>
<gene>
    <name evidence="2" type="ORF">TTHERM_000821832</name>
</gene>
<keyword evidence="1" id="KW-1133">Transmembrane helix</keyword>
<keyword evidence="1 2" id="KW-0812">Transmembrane</keyword>
<evidence type="ECO:0000256" key="1">
    <source>
        <dbReference type="SAM" id="Phobius"/>
    </source>
</evidence>
<dbReference type="InParanoid" id="W7XHR7"/>
<dbReference type="GeneID" id="24440801"/>
<feature type="transmembrane region" description="Helical" evidence="1">
    <location>
        <begin position="97"/>
        <end position="114"/>
    </location>
</feature>
<organism evidence="2 3">
    <name type="scientific">Tetrahymena thermophila (strain SB210)</name>
    <dbReference type="NCBI Taxonomy" id="312017"/>
    <lineage>
        <taxon>Eukaryota</taxon>
        <taxon>Sar</taxon>
        <taxon>Alveolata</taxon>
        <taxon>Ciliophora</taxon>
        <taxon>Intramacronucleata</taxon>
        <taxon>Oligohymenophorea</taxon>
        <taxon>Hymenostomatida</taxon>
        <taxon>Tetrahymenina</taxon>
        <taxon>Tetrahymenidae</taxon>
        <taxon>Tetrahymena</taxon>
    </lineage>
</organism>
<dbReference type="KEGG" id="tet:TTHERM_000821832"/>
<keyword evidence="3" id="KW-1185">Reference proteome</keyword>
<dbReference type="RefSeq" id="XP_012654751.1">
    <property type="nucleotide sequence ID" value="XM_012799297.1"/>
</dbReference>
<sequence length="162" mass="19804">MAKVMINIFSVLNLIILLLFIQILFSILSQFNVHHRFNLFSIIYVFHLFFALQIFILFILLQIFNISYLFHFYCLFFVFNILDLFQFKNTRNIVWQIFLQIFFRAFLFIFFFFYCKINICLICWGVRLNCIQLSLLTDRIYLRLTNYLFLSQGFRNAAIQIF</sequence>
<dbReference type="EMBL" id="GG662544">
    <property type="protein sequence ID" value="EWS72709.1"/>
    <property type="molecule type" value="Genomic_DNA"/>
</dbReference>
<evidence type="ECO:0000313" key="2">
    <source>
        <dbReference type="EMBL" id="EWS72709.1"/>
    </source>
</evidence>
<feature type="transmembrane region" description="Helical" evidence="1">
    <location>
        <begin position="66"/>
        <end position="85"/>
    </location>
</feature>
<accession>W7XHR7</accession>
<protein>
    <submittedName>
        <fullName evidence="2">Transmembrane protein, putative</fullName>
    </submittedName>
</protein>
<proteinExistence type="predicted"/>
<dbReference type="Proteomes" id="UP000009168">
    <property type="component" value="Unassembled WGS sequence"/>
</dbReference>
<evidence type="ECO:0000313" key="3">
    <source>
        <dbReference type="Proteomes" id="UP000009168"/>
    </source>
</evidence>